<dbReference type="SUPFAM" id="SSF48452">
    <property type="entry name" value="TPR-like"/>
    <property type="match status" value="1"/>
</dbReference>
<evidence type="ECO:0000256" key="1">
    <source>
        <dbReference type="SAM" id="MobiDB-lite"/>
    </source>
</evidence>
<feature type="region of interest" description="Disordered" evidence="1">
    <location>
        <begin position="410"/>
        <end position="451"/>
    </location>
</feature>
<dbReference type="Proteomes" id="UP001190700">
    <property type="component" value="Unassembled WGS sequence"/>
</dbReference>
<sequence length="451" mass="49977">MAATLIYDNEVVLVVVKRTAVGHGRESGLQKNKRLLRLSSFTPQVFAARVLNRLRLQSGGPASSRSSVTRMTKSAGETEEKRASSPVLPVARFLASFLQALVLGLEQLIEWLGYEPERRWENALFLRGVALLETQPDNTIIMDAAAELLAELGDAVGAKELLTKSVELAPEQNHGKYVLMGHLENGQTAIGCFEKALQLLQAVLEQASGDEASSLAKRKEVKKQLSAVMASMAKVYLTDCFMEKNSNSTCEELLDGALLWDSDNPEACQALADLRMTQNRRGEALVLVRRTLEVCNNLGEGLAPSYDFRTVTARLLVELSQYELAVTTLEDLVREDDEDTEVMYLLGLCYMLLHMPSKCRNALSKAKTLLERTRSADTGLMEQINGLLTRRSIRESEKEQFWNPRWWVKESSGKGEGESSVDIGSLNSESSVSRAVMKPNPNDILNKDLPI</sequence>
<keyword evidence="3" id="KW-1185">Reference proteome</keyword>
<dbReference type="EMBL" id="LGRX02028000">
    <property type="protein sequence ID" value="KAK3248532.1"/>
    <property type="molecule type" value="Genomic_DNA"/>
</dbReference>
<dbReference type="Gene3D" id="1.25.40.10">
    <property type="entry name" value="Tetratricopeptide repeat domain"/>
    <property type="match status" value="1"/>
</dbReference>
<name>A0AAE0C731_9CHLO</name>
<dbReference type="CDD" id="cd24142">
    <property type="entry name" value="ACL4-like"/>
    <property type="match status" value="1"/>
</dbReference>
<proteinExistence type="predicted"/>
<gene>
    <name evidence="2" type="ORF">CYMTET_42005</name>
</gene>
<evidence type="ECO:0000313" key="2">
    <source>
        <dbReference type="EMBL" id="KAK3248532.1"/>
    </source>
</evidence>
<reference evidence="2 3" key="1">
    <citation type="journal article" date="2015" name="Genome Biol. Evol.">
        <title>Comparative Genomics of a Bacterivorous Green Alga Reveals Evolutionary Causalities and Consequences of Phago-Mixotrophic Mode of Nutrition.</title>
        <authorList>
            <person name="Burns J.A."/>
            <person name="Paasch A."/>
            <person name="Narechania A."/>
            <person name="Kim E."/>
        </authorList>
    </citation>
    <scope>NUCLEOTIDE SEQUENCE [LARGE SCALE GENOMIC DNA]</scope>
    <source>
        <strain evidence="2 3">PLY_AMNH</strain>
    </source>
</reference>
<protein>
    <submittedName>
        <fullName evidence="2">Uncharacterized protein</fullName>
    </submittedName>
</protein>
<evidence type="ECO:0000313" key="3">
    <source>
        <dbReference type="Proteomes" id="UP001190700"/>
    </source>
</evidence>
<organism evidence="2 3">
    <name type="scientific">Cymbomonas tetramitiformis</name>
    <dbReference type="NCBI Taxonomy" id="36881"/>
    <lineage>
        <taxon>Eukaryota</taxon>
        <taxon>Viridiplantae</taxon>
        <taxon>Chlorophyta</taxon>
        <taxon>Pyramimonadophyceae</taxon>
        <taxon>Pyramimonadales</taxon>
        <taxon>Pyramimonadaceae</taxon>
        <taxon>Cymbomonas</taxon>
    </lineage>
</organism>
<feature type="compositionally biased region" description="Polar residues" evidence="1">
    <location>
        <begin position="60"/>
        <end position="72"/>
    </location>
</feature>
<comment type="caution">
    <text evidence="2">The sequence shown here is derived from an EMBL/GenBank/DDBJ whole genome shotgun (WGS) entry which is preliminary data.</text>
</comment>
<dbReference type="InterPro" id="IPR011990">
    <property type="entry name" value="TPR-like_helical_dom_sf"/>
</dbReference>
<feature type="region of interest" description="Disordered" evidence="1">
    <location>
        <begin position="58"/>
        <end position="81"/>
    </location>
</feature>
<accession>A0AAE0C731</accession>
<dbReference type="AlphaFoldDB" id="A0AAE0C731"/>